<dbReference type="InterPro" id="IPR017850">
    <property type="entry name" value="Alkaline_phosphatase_core_sf"/>
</dbReference>
<accession>A0A0D6JW05</accession>
<keyword evidence="2" id="KW-1185">Reference proteome</keyword>
<evidence type="ECO:0000313" key="2">
    <source>
        <dbReference type="Proteomes" id="UP000198902"/>
    </source>
</evidence>
<dbReference type="Gene3D" id="3.40.720.10">
    <property type="entry name" value="Alkaline Phosphatase, subunit A"/>
    <property type="match status" value="1"/>
</dbReference>
<protein>
    <recommendedName>
        <fullName evidence="3">Sulfatase</fullName>
    </recommendedName>
</protein>
<organism evidence="1 2">
    <name type="scientific">Haloferax massiliensis</name>
    <dbReference type="NCBI Taxonomy" id="1476858"/>
    <lineage>
        <taxon>Archaea</taxon>
        <taxon>Methanobacteriati</taxon>
        <taxon>Methanobacteriota</taxon>
        <taxon>Stenosarchaea group</taxon>
        <taxon>Halobacteria</taxon>
        <taxon>Halobacteriales</taxon>
        <taxon>Haloferacaceae</taxon>
        <taxon>Haloferax</taxon>
    </lineage>
</organism>
<dbReference type="OrthoDB" id="100846at2157"/>
<reference evidence="2" key="1">
    <citation type="submission" date="2015-03" db="EMBL/GenBank/DDBJ databases">
        <authorList>
            <person name="Urmite Genomes"/>
        </authorList>
    </citation>
    <scope>NUCLEOTIDE SEQUENCE [LARGE SCALE GENOMIC DNA]</scope>
    <source>
        <strain evidence="2">Arc-Hr</strain>
    </source>
</reference>
<proteinExistence type="predicted"/>
<sequence>MVTSQELRKGLGSLPGFVDRYGLSGGLRRWFGIVYHRSTGNITGRSVFEEDWDVCILLDACRADELRRQSDGYDWIQRVDDFPSVASCTWNWLPRTLERTPEDVLQETAYVSANPFTDEFCDEDTFGELDEVWRYAWDEQWGTVRPRPVTDRAIHHGRNAETERLLVHYLQPHVPFLTEGAEALDRANFSFGRESNPDAWDRVTSGELSQRVAIDRYRETLRFVLTDVDLLLRNVDAERVVITADHGEAFGEWGIYGHPNQIDLPCLTQVPWVTTTGTDEGTHTPASYDTQPSDVSRDAQLRALGYTE</sequence>
<evidence type="ECO:0008006" key="3">
    <source>
        <dbReference type="Google" id="ProtNLM"/>
    </source>
</evidence>
<dbReference type="RefSeq" id="WP_089780748.1">
    <property type="nucleotide sequence ID" value="NZ_CABLRR010000004.1"/>
</dbReference>
<evidence type="ECO:0000313" key="1">
    <source>
        <dbReference type="EMBL" id="CQR52694.1"/>
    </source>
</evidence>
<gene>
    <name evidence="1" type="ORF">BN996_03264</name>
</gene>
<dbReference type="EMBL" id="CSTE01000004">
    <property type="protein sequence ID" value="CQR52694.1"/>
    <property type="molecule type" value="Genomic_DNA"/>
</dbReference>
<dbReference type="AlphaFoldDB" id="A0A0D6JW05"/>
<dbReference type="Proteomes" id="UP000198902">
    <property type="component" value="Unassembled WGS sequence"/>
</dbReference>
<name>A0A0D6JW05_9EURY</name>
<dbReference type="SUPFAM" id="SSF53649">
    <property type="entry name" value="Alkaline phosphatase-like"/>
    <property type="match status" value="1"/>
</dbReference>